<dbReference type="EMBL" id="GITU01001343">
    <property type="protein sequence ID" value="MBC1170046.1"/>
    <property type="molecule type" value="Transcribed_RNA"/>
</dbReference>
<keyword evidence="1" id="KW-0433">Leucine-rich repeat</keyword>
<evidence type="ECO:0000256" key="3">
    <source>
        <dbReference type="SAM" id="SignalP"/>
    </source>
</evidence>
<dbReference type="AlphaFoldDB" id="A0A1B0GKP3"/>
<dbReference type="InterPro" id="IPR032675">
    <property type="entry name" value="LRR_dom_sf"/>
</dbReference>
<dbReference type="PANTHER" id="PTHR24366">
    <property type="entry name" value="IG(IMMUNOGLOBULIN) AND LRR(LEUCINE RICH REPEAT) DOMAINS"/>
    <property type="match status" value="1"/>
</dbReference>
<keyword evidence="3" id="KW-0732">Signal</keyword>
<keyword evidence="2" id="KW-0677">Repeat</keyword>
<dbReference type="Gene3D" id="3.80.10.10">
    <property type="entry name" value="Ribonuclease Inhibitor"/>
    <property type="match status" value="2"/>
</dbReference>
<dbReference type="VEuPathDB" id="VectorBase:LLONM1_009896"/>
<feature type="signal peptide" evidence="3">
    <location>
        <begin position="1"/>
        <end position="18"/>
    </location>
</feature>
<proteinExistence type="predicted"/>
<feature type="chain" id="PRO_5044555678" evidence="3">
    <location>
        <begin position="19"/>
        <end position="559"/>
    </location>
</feature>
<dbReference type="SUPFAM" id="SSF52047">
    <property type="entry name" value="RNI-like"/>
    <property type="match status" value="1"/>
</dbReference>
<evidence type="ECO:0000313" key="5">
    <source>
        <dbReference type="EnsemblMetazoa" id="LLOJ009018-PA"/>
    </source>
</evidence>
<dbReference type="EMBL" id="AJWK01030828">
    <property type="status" value="NOT_ANNOTATED_CDS"/>
    <property type="molecule type" value="Genomic_DNA"/>
</dbReference>
<reference evidence="6" key="1">
    <citation type="submission" date="2012-05" db="EMBL/GenBank/DDBJ databases">
        <title>Whole Genome Assembly of Lutzomyia longipalpis.</title>
        <authorList>
            <person name="Richards S."/>
            <person name="Qu C."/>
            <person name="Dillon R."/>
            <person name="Worley K."/>
            <person name="Scherer S."/>
            <person name="Batterton M."/>
            <person name="Taylor A."/>
            <person name="Hawes A."/>
            <person name="Hernandez B."/>
            <person name="Kovar C."/>
            <person name="Mandapat C."/>
            <person name="Pham C."/>
            <person name="Qu C."/>
            <person name="Jing C."/>
            <person name="Bess C."/>
            <person name="Bandaranaike D."/>
            <person name="Ngo D."/>
            <person name="Ongeri F."/>
            <person name="Arias F."/>
            <person name="Lara F."/>
            <person name="Weissenberger G."/>
            <person name="Kamau G."/>
            <person name="Han H."/>
            <person name="Shen H."/>
            <person name="Dinh H."/>
            <person name="Khalil I."/>
            <person name="Jones J."/>
            <person name="Shafer J."/>
            <person name="Jayaseelan J."/>
            <person name="Quiroz J."/>
            <person name="Blankenburg K."/>
            <person name="Nguyen L."/>
            <person name="Jackson L."/>
            <person name="Francisco L."/>
            <person name="Tang L.-Y."/>
            <person name="Pu L.-L."/>
            <person name="Perales L."/>
            <person name="Lorensuhewa L."/>
            <person name="Munidasa M."/>
            <person name="Coyle M."/>
            <person name="Taylor M."/>
            <person name="Puazo M."/>
            <person name="Firestine M."/>
            <person name="Scheel M."/>
            <person name="Javaid M."/>
            <person name="Wang M."/>
            <person name="Li M."/>
            <person name="Tabassum N."/>
            <person name="Saada N."/>
            <person name="Osuji N."/>
            <person name="Aqrawi P."/>
            <person name="Fu Q."/>
            <person name="Thornton R."/>
            <person name="Raj R."/>
            <person name="Goodspeed R."/>
            <person name="Mata R."/>
            <person name="Najjar R."/>
            <person name="Gubbala S."/>
            <person name="Lee S."/>
            <person name="Denson S."/>
            <person name="Patil S."/>
            <person name="Macmil S."/>
            <person name="Qi S."/>
            <person name="Matskevitch T."/>
            <person name="Palculict T."/>
            <person name="Mathew T."/>
            <person name="Vee V."/>
            <person name="Velamala V."/>
            <person name="Korchina V."/>
            <person name="Cai W."/>
            <person name="Liu W."/>
            <person name="Dai W."/>
            <person name="Zou X."/>
            <person name="Zhu Y."/>
            <person name="Zhang Y."/>
            <person name="Wu Y.-Q."/>
            <person name="Xin Y."/>
            <person name="Nazarath L."/>
            <person name="Kovar C."/>
            <person name="Han Y."/>
            <person name="Muzny D."/>
            <person name="Gibbs R."/>
        </authorList>
    </citation>
    <scope>NUCLEOTIDE SEQUENCE [LARGE SCALE GENOMIC DNA]</scope>
    <source>
        <strain evidence="6">Jacobina</strain>
    </source>
</reference>
<name>A0A1B0GKP3_LUTLO</name>
<protein>
    <submittedName>
        <fullName evidence="4">Putative carboxypeptidase n subunit 2</fullName>
    </submittedName>
</protein>
<dbReference type="SMART" id="SM00369">
    <property type="entry name" value="LRR_TYP"/>
    <property type="match status" value="5"/>
</dbReference>
<dbReference type="InterPro" id="IPR003591">
    <property type="entry name" value="Leu-rich_rpt_typical-subtyp"/>
</dbReference>
<dbReference type="PROSITE" id="PS51450">
    <property type="entry name" value="LRR"/>
    <property type="match status" value="2"/>
</dbReference>
<organism evidence="5 6">
    <name type="scientific">Lutzomyia longipalpis</name>
    <name type="common">Sand fly</name>
    <dbReference type="NCBI Taxonomy" id="7200"/>
    <lineage>
        <taxon>Eukaryota</taxon>
        <taxon>Metazoa</taxon>
        <taxon>Ecdysozoa</taxon>
        <taxon>Arthropoda</taxon>
        <taxon>Hexapoda</taxon>
        <taxon>Insecta</taxon>
        <taxon>Pterygota</taxon>
        <taxon>Neoptera</taxon>
        <taxon>Endopterygota</taxon>
        <taxon>Diptera</taxon>
        <taxon>Nematocera</taxon>
        <taxon>Psychodoidea</taxon>
        <taxon>Psychodidae</taxon>
        <taxon>Lutzomyia</taxon>
        <taxon>Lutzomyia</taxon>
    </lineage>
</organism>
<reference evidence="4" key="2">
    <citation type="journal article" date="2020" name="BMC">
        <title>Leishmania infection induces a limited differential gene expression in the sand fly midgut.</title>
        <authorList>
            <person name="Coutinho-Abreu I.V."/>
            <person name="Serafim T.D."/>
            <person name="Meneses C."/>
            <person name="Kamhawi S."/>
            <person name="Oliveira F."/>
            <person name="Valenzuela J.G."/>
        </authorList>
    </citation>
    <scope>NUCLEOTIDE SEQUENCE</scope>
    <source>
        <strain evidence="4">Jacobina</strain>
        <tissue evidence="4">Midgut</tissue>
    </source>
</reference>
<keyword evidence="4" id="KW-0378">Hydrolase</keyword>
<accession>A0A1B0GKP3</accession>
<dbReference type="Proteomes" id="UP000092461">
    <property type="component" value="Unassembled WGS sequence"/>
</dbReference>
<sequence length="559" mass="64751">MIVLRSIILLLLAVEILGQDIWCDKYRTDSDTGFQYSTINENGDTELKNSSYCYLDLYHKSYSSRTNHTADGEKISYMYFKRVPKEYISQQLLDKLPKLQKLGIENSDIKHIGKLSHENIKIIVISSCSMNSINRYTFQNFPALTEIQFYYPNYTIEDDAFAALKNLRKIELYDYNLKDIKENVFRGLNLTELDLNYNTFEEFNLSLFSTVYGLKKLLLNNCKLKKLHTSVDFLSTNFSLDLKGNQLESLNLTTIEVRSLNVSQNKLENLIIGKNCQDLRAHDNKIKNISLKNSFSTLKDLNLTNNLLGNNLEEICQCVNLERLWLDGNKISDIGSCFSKMTKLEKLSLKGNEISEIHKNSFHPNNNLKFLVLSDNQLEFFFESLMPVFPKLQYIKLNNNKIYALCFNPRIVMPNLMKIDIFNNKITDLQLQHVWKKLKDQIVVQDKENSNSNVNDTISVEDLKTEEFLKIENTQPEENGKINSLVNDVNLINNTLVKYINSQAEFNAKLQTKINAIESYISPKQNTTLLESLFDFLNNLVQSNKQITLENDIKATTYY</sequence>
<dbReference type="EnsemblMetazoa" id="LLOJ009018-RA">
    <property type="protein sequence ID" value="LLOJ009018-PA"/>
    <property type="gene ID" value="LLOJ009018"/>
</dbReference>
<dbReference type="PANTHER" id="PTHR24366:SF96">
    <property type="entry name" value="LEUCINE RICH REPEAT CONTAINING 53"/>
    <property type="match status" value="1"/>
</dbReference>
<dbReference type="GO" id="GO:0004180">
    <property type="term" value="F:carboxypeptidase activity"/>
    <property type="evidence" value="ECO:0007669"/>
    <property type="project" value="UniProtKB-KW"/>
</dbReference>
<reference evidence="5" key="3">
    <citation type="submission" date="2020-05" db="UniProtKB">
        <authorList>
            <consortium name="EnsemblMetazoa"/>
        </authorList>
    </citation>
    <scope>IDENTIFICATION</scope>
    <source>
        <strain evidence="5">Jacobina</strain>
    </source>
</reference>
<dbReference type="InterPro" id="IPR001611">
    <property type="entry name" value="Leu-rich_rpt"/>
</dbReference>
<keyword evidence="4" id="KW-0645">Protease</keyword>
<keyword evidence="6" id="KW-1185">Reference proteome</keyword>
<dbReference type="VEuPathDB" id="VectorBase:LLOJ009018"/>
<dbReference type="Pfam" id="PF13855">
    <property type="entry name" value="LRR_8"/>
    <property type="match status" value="2"/>
</dbReference>
<keyword evidence="4" id="KW-0121">Carboxypeptidase</keyword>
<evidence type="ECO:0000256" key="1">
    <source>
        <dbReference type="ARBA" id="ARBA00022614"/>
    </source>
</evidence>
<evidence type="ECO:0000313" key="6">
    <source>
        <dbReference type="Proteomes" id="UP000092461"/>
    </source>
</evidence>
<evidence type="ECO:0000313" key="4">
    <source>
        <dbReference type="EMBL" id="MBC1170046.1"/>
    </source>
</evidence>
<evidence type="ECO:0000256" key="2">
    <source>
        <dbReference type="ARBA" id="ARBA00022737"/>
    </source>
</evidence>